<keyword evidence="1" id="KW-0663">Pyridoxal phosphate</keyword>
<reference evidence="4 5" key="1">
    <citation type="submission" date="2020-11" db="EMBL/GenBank/DDBJ databases">
        <authorList>
            <person name="Peeters C."/>
        </authorList>
    </citation>
    <scope>NUCLEOTIDE SEQUENCE [LARGE SCALE GENOMIC DNA]</scope>
    <source>
        <strain evidence="4 5">LMG 7974</strain>
    </source>
</reference>
<sequence length="209" mass="23566">MINLMALKAEISAINPDVRLIAVSKNVDIDKVLALNAQGQLEYGENRVQEMARKQSLINQSLNLKWHMIGRLQNNKINQLISLRPTLWQSCESIEKAKAVDKRLNYKLDTLLQINSANEDTKQGVMVNDAIQIYDEIMQTCPNLNLIGVMSIGANSDDMDEIKRSFELTRNIFDKLPNAQICSMGMSGDYHIAIKHGSNMIRLGTMLYA</sequence>
<organism evidence="4 5">
    <name type="scientific">Campylobacter majalis</name>
    <dbReference type="NCBI Taxonomy" id="2790656"/>
    <lineage>
        <taxon>Bacteria</taxon>
        <taxon>Pseudomonadati</taxon>
        <taxon>Campylobacterota</taxon>
        <taxon>Epsilonproteobacteria</taxon>
        <taxon>Campylobacterales</taxon>
        <taxon>Campylobacteraceae</taxon>
        <taxon>Campylobacter</taxon>
    </lineage>
</organism>
<dbReference type="InterPro" id="IPR001608">
    <property type="entry name" value="Ala_racemase_N"/>
</dbReference>
<proteinExistence type="inferred from homology"/>
<dbReference type="Pfam" id="PF01168">
    <property type="entry name" value="Ala_racemase_N"/>
    <property type="match status" value="1"/>
</dbReference>
<feature type="domain" description="Alanine racemase N-terminal" evidence="3">
    <location>
        <begin position="5"/>
        <end position="208"/>
    </location>
</feature>
<dbReference type="PROSITE" id="PS01211">
    <property type="entry name" value="UPF0001"/>
    <property type="match status" value="1"/>
</dbReference>
<evidence type="ECO:0000313" key="4">
    <source>
        <dbReference type="EMBL" id="CAD7287661.1"/>
    </source>
</evidence>
<keyword evidence="5" id="KW-1185">Reference proteome</keyword>
<dbReference type="SUPFAM" id="SSF51419">
    <property type="entry name" value="PLP-binding barrel"/>
    <property type="match status" value="1"/>
</dbReference>
<dbReference type="EMBL" id="CAJHOF010000004">
    <property type="protein sequence ID" value="CAD7287661.1"/>
    <property type="molecule type" value="Genomic_DNA"/>
</dbReference>
<evidence type="ECO:0000259" key="3">
    <source>
        <dbReference type="Pfam" id="PF01168"/>
    </source>
</evidence>
<accession>A0ABM8Q457</accession>
<evidence type="ECO:0000256" key="2">
    <source>
        <dbReference type="RuleBase" id="RU004514"/>
    </source>
</evidence>
<dbReference type="CDD" id="cd00635">
    <property type="entry name" value="PLPDE_III_YBL036c_like"/>
    <property type="match status" value="1"/>
</dbReference>
<dbReference type="InterPro" id="IPR011078">
    <property type="entry name" value="PyrdxlP_homeostasis"/>
</dbReference>
<evidence type="ECO:0000313" key="5">
    <source>
        <dbReference type="Proteomes" id="UP000789803"/>
    </source>
</evidence>
<comment type="similarity">
    <text evidence="2">Belongs to the pyridoxal phosphate-binding protein YggS/PROSC family.</text>
</comment>
<dbReference type="InterPro" id="IPR029066">
    <property type="entry name" value="PLP-binding_barrel"/>
</dbReference>
<dbReference type="Proteomes" id="UP000789803">
    <property type="component" value="Unassembled WGS sequence"/>
</dbReference>
<dbReference type="PIRSF" id="PIRSF004848">
    <property type="entry name" value="YBL036c_PLPDEIII"/>
    <property type="match status" value="1"/>
</dbReference>
<comment type="caution">
    <text evidence="4">The sequence shown here is derived from an EMBL/GenBank/DDBJ whole genome shotgun (WGS) entry which is preliminary data.</text>
</comment>
<dbReference type="PANTHER" id="PTHR10146">
    <property type="entry name" value="PROLINE SYNTHETASE CO-TRANSCRIBED BACTERIAL HOMOLOG PROTEIN"/>
    <property type="match status" value="1"/>
</dbReference>
<name>A0ABM8Q457_9BACT</name>
<dbReference type="PANTHER" id="PTHR10146:SF14">
    <property type="entry name" value="PYRIDOXAL PHOSPHATE HOMEOSTASIS PROTEIN"/>
    <property type="match status" value="1"/>
</dbReference>
<evidence type="ECO:0000256" key="1">
    <source>
        <dbReference type="ARBA" id="ARBA00022898"/>
    </source>
</evidence>
<dbReference type="NCBIfam" id="TIGR00044">
    <property type="entry name" value="YggS family pyridoxal phosphate-dependent enzyme"/>
    <property type="match status" value="1"/>
</dbReference>
<dbReference type="RefSeq" id="WP_418884059.1">
    <property type="nucleotide sequence ID" value="NZ_CAJHOF010000004.1"/>
</dbReference>
<dbReference type="Gene3D" id="3.20.20.10">
    <property type="entry name" value="Alanine racemase"/>
    <property type="match status" value="1"/>
</dbReference>
<protein>
    <submittedName>
        <fullName evidence="4">Pyridoxal phosphate homeostasis protein</fullName>
    </submittedName>
</protein>
<gene>
    <name evidence="4" type="ORF">LMG7974_00541</name>
</gene>